<protein>
    <submittedName>
        <fullName evidence="5">Nucleoside deaminase</fullName>
    </submittedName>
</protein>
<dbReference type="GO" id="GO:0002100">
    <property type="term" value="P:tRNA wobble adenosine to inosine editing"/>
    <property type="evidence" value="ECO:0007669"/>
    <property type="project" value="InterPro"/>
</dbReference>
<dbReference type="GO" id="GO:0052717">
    <property type="term" value="F:tRNA-specific adenosine-34 deaminase activity"/>
    <property type="evidence" value="ECO:0007669"/>
    <property type="project" value="UniProtKB-EC"/>
</dbReference>
<dbReference type="CDD" id="cd01285">
    <property type="entry name" value="nucleoside_deaminase"/>
    <property type="match status" value="1"/>
</dbReference>
<dbReference type="Gene3D" id="3.40.140.10">
    <property type="entry name" value="Cytidine Deaminase, domain 2"/>
    <property type="match status" value="1"/>
</dbReference>
<dbReference type="GO" id="GO:0008270">
    <property type="term" value="F:zinc ion binding"/>
    <property type="evidence" value="ECO:0007669"/>
    <property type="project" value="InterPro"/>
</dbReference>
<dbReference type="KEGG" id="chk:D4L85_20790"/>
<dbReference type="PANTHER" id="PTHR11079:SF161">
    <property type="entry name" value="CMP_DCMP-TYPE DEAMINASE DOMAIN-CONTAINING PROTEIN"/>
    <property type="match status" value="1"/>
</dbReference>
<organism evidence="5 6">
    <name type="scientific">Chryseolinea soli</name>
    <dbReference type="NCBI Taxonomy" id="2321403"/>
    <lineage>
        <taxon>Bacteria</taxon>
        <taxon>Pseudomonadati</taxon>
        <taxon>Bacteroidota</taxon>
        <taxon>Cytophagia</taxon>
        <taxon>Cytophagales</taxon>
        <taxon>Fulvivirgaceae</taxon>
        <taxon>Chryseolinea</taxon>
    </lineage>
</organism>
<evidence type="ECO:0000259" key="4">
    <source>
        <dbReference type="PROSITE" id="PS51747"/>
    </source>
</evidence>
<dbReference type="RefSeq" id="WP_119756114.1">
    <property type="nucleotide sequence ID" value="NZ_CP032382.1"/>
</dbReference>
<keyword evidence="3" id="KW-0732">Signal</keyword>
<dbReference type="EMBL" id="CP032382">
    <property type="protein sequence ID" value="AYB32866.1"/>
    <property type="molecule type" value="Genomic_DNA"/>
</dbReference>
<feature type="domain" description="CMP/dCMP-type deaminase" evidence="4">
    <location>
        <begin position="47"/>
        <end position="162"/>
    </location>
</feature>
<keyword evidence="2" id="KW-0862">Zinc</keyword>
<name>A0A385SQP7_9BACT</name>
<feature type="signal peptide" evidence="3">
    <location>
        <begin position="1"/>
        <end position="24"/>
    </location>
</feature>
<dbReference type="AlphaFoldDB" id="A0A385SQP7"/>
<evidence type="ECO:0000256" key="1">
    <source>
        <dbReference type="ARBA" id="ARBA00022723"/>
    </source>
</evidence>
<evidence type="ECO:0000313" key="6">
    <source>
        <dbReference type="Proteomes" id="UP000266183"/>
    </source>
</evidence>
<keyword evidence="1" id="KW-0479">Metal-binding</keyword>
<reference evidence="6" key="1">
    <citation type="submission" date="2018-09" db="EMBL/GenBank/DDBJ databases">
        <title>Chryseolinea sp. KIS68-18 isolated from soil.</title>
        <authorList>
            <person name="Weon H.-Y."/>
            <person name="Kwon S.-W."/>
            <person name="Lee S.A."/>
        </authorList>
    </citation>
    <scope>NUCLEOTIDE SEQUENCE [LARGE SCALE GENOMIC DNA]</scope>
    <source>
        <strain evidence="6">KIS68-18</strain>
    </source>
</reference>
<dbReference type="Pfam" id="PF00383">
    <property type="entry name" value="dCMP_cyt_deam_1"/>
    <property type="match status" value="1"/>
</dbReference>
<dbReference type="PROSITE" id="PS51747">
    <property type="entry name" value="CYT_DCMP_DEAMINASES_2"/>
    <property type="match status" value="1"/>
</dbReference>
<dbReference type="OrthoDB" id="9802676at2"/>
<accession>A0A385SQP7</accession>
<dbReference type="GO" id="GO:0006152">
    <property type="term" value="P:purine nucleoside catabolic process"/>
    <property type="evidence" value="ECO:0007669"/>
    <property type="project" value="TreeGrafter"/>
</dbReference>
<dbReference type="InterPro" id="IPR002125">
    <property type="entry name" value="CMP_dCMP_dom"/>
</dbReference>
<dbReference type="GO" id="GO:0047974">
    <property type="term" value="F:guanosine deaminase activity"/>
    <property type="evidence" value="ECO:0007669"/>
    <property type="project" value="TreeGrafter"/>
</dbReference>
<dbReference type="InterPro" id="IPR016193">
    <property type="entry name" value="Cytidine_deaminase-like"/>
</dbReference>
<keyword evidence="6" id="KW-1185">Reference proteome</keyword>
<proteinExistence type="predicted"/>
<sequence length="200" mass="22081">MTTLPKFLLLLTLLIMGAYVNHNAASRMEQQRRRQQRMAKLKANATAEDYAFMKKVLNMSAAFTDAANDAPPTSLVVKDGKVIGEGRDRSAQLIDPSAHGEMEAVKAACNYSGATTLEGSVLYTSSKPCPMCLALLYMVDVERIVYYMPSDTTQMKAANASNRRVSEALKQDPAYRPIPELVLQPSDLEKFAGDDGWIKR</sequence>
<dbReference type="PROSITE" id="PS00903">
    <property type="entry name" value="CYT_DCMP_DEAMINASES_1"/>
    <property type="match status" value="1"/>
</dbReference>
<dbReference type="InterPro" id="IPR016192">
    <property type="entry name" value="APOBEC/CMP_deaminase_Zn-bd"/>
</dbReference>
<dbReference type="SUPFAM" id="SSF53927">
    <property type="entry name" value="Cytidine deaminase-like"/>
    <property type="match status" value="1"/>
</dbReference>
<gene>
    <name evidence="5" type="ORF">D4L85_20790</name>
</gene>
<evidence type="ECO:0000313" key="5">
    <source>
        <dbReference type="EMBL" id="AYB32866.1"/>
    </source>
</evidence>
<evidence type="ECO:0000256" key="2">
    <source>
        <dbReference type="ARBA" id="ARBA00022833"/>
    </source>
</evidence>
<evidence type="ECO:0000256" key="3">
    <source>
        <dbReference type="SAM" id="SignalP"/>
    </source>
</evidence>
<feature type="chain" id="PRO_5017328830" evidence="3">
    <location>
        <begin position="25"/>
        <end position="200"/>
    </location>
</feature>
<dbReference type="PANTHER" id="PTHR11079">
    <property type="entry name" value="CYTOSINE DEAMINASE FAMILY MEMBER"/>
    <property type="match status" value="1"/>
</dbReference>
<dbReference type="Proteomes" id="UP000266183">
    <property type="component" value="Chromosome"/>
</dbReference>